<feature type="domain" description="Reverse transcriptase" evidence="1">
    <location>
        <begin position="25"/>
        <end position="189"/>
    </location>
</feature>
<dbReference type="CDD" id="cd01650">
    <property type="entry name" value="RT_nLTR_like"/>
    <property type="match status" value="1"/>
</dbReference>
<name>A0AAD9XMX1_9ROSI</name>
<gene>
    <name evidence="2" type="ORF">Ddye_000876</name>
</gene>
<sequence length="271" mass="30939">MNFINEFFKDGSIVKEVIFSFISLIPKRDNPDTISDFRPISLVSSMYKVLSKVLANWLKIIMNSIVGDSQMAFIKDWQIIDSFIVAEEIIHDWKSSKDGVLLLKLDFEKAYDSVDYCFLDSLMDDFWFGGKWKSWMRWCFSLPMISMLVNRSPTPQFGVERGLRQGDTLLPFLFNFVVEDMSRLLRKVVDLDMLIGASFGARSSAKSLWNPVIRRVESWRWLDDVSSSLFVKAVGSLCVEGSASSKILGEGLKMVTAMEIEQVFGLCVEGR</sequence>
<dbReference type="AlphaFoldDB" id="A0AAD9XMX1"/>
<dbReference type="PANTHER" id="PTHR46890">
    <property type="entry name" value="NON-LTR RETROLELEMENT REVERSE TRANSCRIPTASE-LIKE PROTEIN-RELATED"/>
    <property type="match status" value="1"/>
</dbReference>
<proteinExistence type="predicted"/>
<evidence type="ECO:0000259" key="1">
    <source>
        <dbReference type="Pfam" id="PF00078"/>
    </source>
</evidence>
<dbReference type="PANTHER" id="PTHR46890:SF48">
    <property type="entry name" value="RNA-DIRECTED DNA POLYMERASE"/>
    <property type="match status" value="1"/>
</dbReference>
<dbReference type="Proteomes" id="UP001280121">
    <property type="component" value="Unassembled WGS sequence"/>
</dbReference>
<reference evidence="2" key="1">
    <citation type="journal article" date="2023" name="Plant J.">
        <title>Genome sequences and population genomics provide insights into the demographic history, inbreeding, and mutation load of two 'living fossil' tree species of Dipteronia.</title>
        <authorList>
            <person name="Feng Y."/>
            <person name="Comes H.P."/>
            <person name="Chen J."/>
            <person name="Zhu S."/>
            <person name="Lu R."/>
            <person name="Zhang X."/>
            <person name="Li P."/>
            <person name="Qiu J."/>
            <person name="Olsen K.M."/>
            <person name="Qiu Y."/>
        </authorList>
    </citation>
    <scope>NUCLEOTIDE SEQUENCE</scope>
    <source>
        <strain evidence="2">KIB01</strain>
    </source>
</reference>
<dbReference type="EMBL" id="JANJYI010000001">
    <property type="protein sequence ID" value="KAK2662302.1"/>
    <property type="molecule type" value="Genomic_DNA"/>
</dbReference>
<dbReference type="Pfam" id="PF00078">
    <property type="entry name" value="RVT_1"/>
    <property type="match status" value="1"/>
</dbReference>
<comment type="caution">
    <text evidence="2">The sequence shown here is derived from an EMBL/GenBank/DDBJ whole genome shotgun (WGS) entry which is preliminary data.</text>
</comment>
<dbReference type="InterPro" id="IPR000477">
    <property type="entry name" value="RT_dom"/>
</dbReference>
<accession>A0AAD9XMX1</accession>
<evidence type="ECO:0000313" key="3">
    <source>
        <dbReference type="Proteomes" id="UP001280121"/>
    </source>
</evidence>
<evidence type="ECO:0000313" key="2">
    <source>
        <dbReference type="EMBL" id="KAK2662302.1"/>
    </source>
</evidence>
<dbReference type="InterPro" id="IPR052343">
    <property type="entry name" value="Retrotransposon-Effector_Assoc"/>
</dbReference>
<keyword evidence="3" id="KW-1185">Reference proteome</keyword>
<organism evidence="2 3">
    <name type="scientific">Dipteronia dyeriana</name>
    <dbReference type="NCBI Taxonomy" id="168575"/>
    <lineage>
        <taxon>Eukaryota</taxon>
        <taxon>Viridiplantae</taxon>
        <taxon>Streptophyta</taxon>
        <taxon>Embryophyta</taxon>
        <taxon>Tracheophyta</taxon>
        <taxon>Spermatophyta</taxon>
        <taxon>Magnoliopsida</taxon>
        <taxon>eudicotyledons</taxon>
        <taxon>Gunneridae</taxon>
        <taxon>Pentapetalae</taxon>
        <taxon>rosids</taxon>
        <taxon>malvids</taxon>
        <taxon>Sapindales</taxon>
        <taxon>Sapindaceae</taxon>
        <taxon>Hippocastanoideae</taxon>
        <taxon>Acereae</taxon>
        <taxon>Dipteronia</taxon>
    </lineage>
</organism>
<protein>
    <recommendedName>
        <fullName evidence="1">Reverse transcriptase domain-containing protein</fullName>
    </recommendedName>
</protein>